<keyword evidence="2" id="KW-1185">Reference proteome</keyword>
<dbReference type="PANTHER" id="PTHR31061:SF24">
    <property type="entry name" value="LD22376P"/>
    <property type="match status" value="1"/>
</dbReference>
<dbReference type="SUPFAM" id="SSF50985">
    <property type="entry name" value="RCC1/BLIP-II"/>
    <property type="match status" value="1"/>
</dbReference>
<dbReference type="InterPro" id="IPR009091">
    <property type="entry name" value="RCC1/BLIP-II"/>
</dbReference>
<dbReference type="OrthoDB" id="1103085at2759"/>
<dbReference type="PANTHER" id="PTHR31061">
    <property type="entry name" value="LD22376P"/>
    <property type="match status" value="1"/>
</dbReference>
<evidence type="ECO:0000313" key="2">
    <source>
        <dbReference type="Proteomes" id="UP001085076"/>
    </source>
</evidence>
<sequence length="210" mass="23437">MANLKDSPGSRSGFLMNLMATEPFDLLHIAAFSSYIAARTTTSPDLSHRLLQREIQVILAFQCWRCYLTAGKHEDTPEAYPLPTEVVIVKVAAGWAHCIAVTAFGEVYTWGWKECVPYGMITGDKITEVSPDKDENDGNSSSRREGFVMVVVTCLIGLQFGHITVHLKDHRERILHWTVPSLGLLKLGFALDFFGLHAYEQASLLIELQV</sequence>
<name>A0A9D5BVI0_9LILI</name>
<reference evidence="1 2" key="1">
    <citation type="journal article" date="2022" name="Hortic Res">
        <title>The genome of Dioscorea zingiberensis sheds light on the biosynthesis, origin and evolution of the medicinally important diosgenin saponins.</title>
        <authorList>
            <person name="Li Y."/>
            <person name="Tan C."/>
            <person name="Li Z."/>
            <person name="Guo J."/>
            <person name="Li S."/>
            <person name="Chen X."/>
            <person name="Wang C."/>
            <person name="Dai X."/>
            <person name="Yang H."/>
            <person name="Song W."/>
            <person name="Hou L."/>
            <person name="Xu J."/>
            <person name="Tong Z."/>
            <person name="Xu A."/>
            <person name="Yuan X."/>
            <person name="Wang W."/>
            <person name="Yang Q."/>
            <person name="Chen L."/>
            <person name="Sun Z."/>
            <person name="Wang K."/>
            <person name="Pan B."/>
            <person name="Chen J."/>
            <person name="Bao Y."/>
            <person name="Liu F."/>
            <person name="Qi X."/>
            <person name="Gang D.R."/>
            <person name="Wen J."/>
            <person name="Li J."/>
        </authorList>
    </citation>
    <scope>NUCLEOTIDE SEQUENCE [LARGE SCALE GENOMIC DNA]</scope>
    <source>
        <strain evidence="1">Dzin_1.0</strain>
    </source>
</reference>
<dbReference type="Proteomes" id="UP001085076">
    <property type="component" value="Unassembled WGS sequence"/>
</dbReference>
<dbReference type="Pfam" id="PF13540">
    <property type="entry name" value="RCC1_2"/>
    <property type="match status" value="1"/>
</dbReference>
<gene>
    <name evidence="1" type="ORF">J5N97_000186</name>
</gene>
<dbReference type="AlphaFoldDB" id="A0A9D5BVI0"/>
<accession>A0A9D5BVI0</accession>
<dbReference type="EMBL" id="JAGGNH010000021">
    <property type="protein sequence ID" value="KAJ0961437.1"/>
    <property type="molecule type" value="Genomic_DNA"/>
</dbReference>
<comment type="caution">
    <text evidence="1">The sequence shown here is derived from an EMBL/GenBank/DDBJ whole genome shotgun (WGS) entry which is preliminary data.</text>
</comment>
<proteinExistence type="predicted"/>
<protein>
    <submittedName>
        <fullName evidence="1">Uncharacterized protein</fullName>
    </submittedName>
</protein>
<dbReference type="Gene3D" id="2.130.10.30">
    <property type="entry name" value="Regulator of chromosome condensation 1/beta-lactamase-inhibitor protein II"/>
    <property type="match status" value="1"/>
</dbReference>
<evidence type="ECO:0000313" key="1">
    <source>
        <dbReference type="EMBL" id="KAJ0961437.1"/>
    </source>
</evidence>
<organism evidence="1 2">
    <name type="scientific">Dioscorea zingiberensis</name>
    <dbReference type="NCBI Taxonomy" id="325984"/>
    <lineage>
        <taxon>Eukaryota</taxon>
        <taxon>Viridiplantae</taxon>
        <taxon>Streptophyta</taxon>
        <taxon>Embryophyta</taxon>
        <taxon>Tracheophyta</taxon>
        <taxon>Spermatophyta</taxon>
        <taxon>Magnoliopsida</taxon>
        <taxon>Liliopsida</taxon>
        <taxon>Dioscoreales</taxon>
        <taxon>Dioscoreaceae</taxon>
        <taxon>Dioscorea</taxon>
    </lineage>
</organism>